<keyword evidence="3" id="KW-1185">Reference proteome</keyword>
<dbReference type="Proteomes" id="UP001396334">
    <property type="component" value="Unassembled WGS sequence"/>
</dbReference>
<reference evidence="2 3" key="1">
    <citation type="journal article" date="2024" name="G3 (Bethesda)">
        <title>Genome assembly of Hibiscus sabdariffa L. provides insights into metabolisms of medicinal natural products.</title>
        <authorList>
            <person name="Kim T."/>
        </authorList>
    </citation>
    <scope>NUCLEOTIDE SEQUENCE [LARGE SCALE GENOMIC DNA]</scope>
    <source>
        <strain evidence="2">TK-2024</strain>
        <tissue evidence="2">Old leaves</tissue>
    </source>
</reference>
<protein>
    <submittedName>
        <fullName evidence="2">Uncharacterized protein</fullName>
    </submittedName>
</protein>
<proteinExistence type="predicted"/>
<evidence type="ECO:0000256" key="1">
    <source>
        <dbReference type="SAM" id="MobiDB-lite"/>
    </source>
</evidence>
<comment type="caution">
    <text evidence="2">The sequence shown here is derived from an EMBL/GenBank/DDBJ whole genome shotgun (WGS) entry which is preliminary data.</text>
</comment>
<dbReference type="EMBL" id="JBBPBN010000030">
    <property type="protein sequence ID" value="KAK9004941.1"/>
    <property type="molecule type" value="Genomic_DNA"/>
</dbReference>
<organism evidence="2 3">
    <name type="scientific">Hibiscus sabdariffa</name>
    <name type="common">roselle</name>
    <dbReference type="NCBI Taxonomy" id="183260"/>
    <lineage>
        <taxon>Eukaryota</taxon>
        <taxon>Viridiplantae</taxon>
        <taxon>Streptophyta</taxon>
        <taxon>Embryophyta</taxon>
        <taxon>Tracheophyta</taxon>
        <taxon>Spermatophyta</taxon>
        <taxon>Magnoliopsida</taxon>
        <taxon>eudicotyledons</taxon>
        <taxon>Gunneridae</taxon>
        <taxon>Pentapetalae</taxon>
        <taxon>rosids</taxon>
        <taxon>malvids</taxon>
        <taxon>Malvales</taxon>
        <taxon>Malvaceae</taxon>
        <taxon>Malvoideae</taxon>
        <taxon>Hibiscus</taxon>
    </lineage>
</organism>
<accession>A0ABR2QWT6</accession>
<gene>
    <name evidence="2" type="ORF">V6N11_042391</name>
</gene>
<name>A0ABR2QWT6_9ROSI</name>
<feature type="region of interest" description="Disordered" evidence="1">
    <location>
        <begin position="40"/>
        <end position="92"/>
    </location>
</feature>
<evidence type="ECO:0000313" key="2">
    <source>
        <dbReference type="EMBL" id="KAK9004941.1"/>
    </source>
</evidence>
<sequence length="151" mass="15701">MVRSASLDVVPSLIVMSPSGGTTTPIGVAADLGSNGRIMPTTVTSDARPAGNESSISGSGDRVSAGSPRHSCVQANEPSRNGGESVVGCDSPLFSRQDDVESNFDHPENPVVNGSCGSSSGVPVVDATRFQTYRVQYCRVDFDRAFPLRAP</sequence>
<evidence type="ECO:0000313" key="3">
    <source>
        <dbReference type="Proteomes" id="UP001396334"/>
    </source>
</evidence>